<proteinExistence type="predicted"/>
<dbReference type="PANTHER" id="PTHR10110">
    <property type="entry name" value="SODIUM/HYDROGEN EXCHANGER"/>
    <property type="match status" value="1"/>
</dbReference>
<keyword evidence="3 10" id="KW-0812">Transmembrane</keyword>
<comment type="caution">
    <text evidence="12">The sequence shown here is derived from an EMBL/GenBank/DDBJ whole genome shotgun (WGS) entry which is preliminary data.</text>
</comment>
<evidence type="ECO:0000313" key="13">
    <source>
        <dbReference type="Proteomes" id="UP000593567"/>
    </source>
</evidence>
<evidence type="ECO:0000259" key="11">
    <source>
        <dbReference type="Pfam" id="PF00999"/>
    </source>
</evidence>
<comment type="subcellular location">
    <subcellularLocation>
        <location evidence="1">Membrane</location>
        <topology evidence="1">Multi-pass membrane protein</topology>
    </subcellularLocation>
</comment>
<evidence type="ECO:0000256" key="5">
    <source>
        <dbReference type="ARBA" id="ARBA00023053"/>
    </source>
</evidence>
<dbReference type="PANTHER" id="PTHR10110:SF187">
    <property type="entry name" value="SODIUM_HYDROGEN EXCHANGER"/>
    <property type="match status" value="1"/>
</dbReference>
<feature type="domain" description="Cation/H+ exchanger transmembrane" evidence="11">
    <location>
        <begin position="1"/>
        <end position="148"/>
    </location>
</feature>
<reference evidence="12" key="1">
    <citation type="submission" date="2020-06" db="EMBL/GenBank/DDBJ databases">
        <title>Draft genome of Bugula neritina, a colonial animal packing powerful symbionts and potential medicines.</title>
        <authorList>
            <person name="Rayko M."/>
        </authorList>
    </citation>
    <scope>NUCLEOTIDE SEQUENCE [LARGE SCALE GENOMIC DNA]</scope>
    <source>
        <strain evidence="12">Kwan_BN1</strain>
    </source>
</reference>
<feature type="region of interest" description="Disordered" evidence="9">
    <location>
        <begin position="314"/>
        <end position="338"/>
    </location>
</feature>
<feature type="transmembrane region" description="Helical" evidence="10">
    <location>
        <begin position="49"/>
        <end position="67"/>
    </location>
</feature>
<dbReference type="Proteomes" id="UP000593567">
    <property type="component" value="Unassembled WGS sequence"/>
</dbReference>
<name>A0A7J7JBL5_BUGNE</name>
<evidence type="ECO:0000313" key="12">
    <source>
        <dbReference type="EMBL" id="KAF6022758.1"/>
    </source>
</evidence>
<keyword evidence="7 10" id="KW-0472">Membrane</keyword>
<evidence type="ECO:0000256" key="7">
    <source>
        <dbReference type="ARBA" id="ARBA00023136"/>
    </source>
</evidence>
<evidence type="ECO:0000256" key="6">
    <source>
        <dbReference type="ARBA" id="ARBA00023065"/>
    </source>
</evidence>
<gene>
    <name evidence="12" type="ORF">EB796_018932</name>
</gene>
<protein>
    <submittedName>
        <fullName evidence="12">Nhe3</fullName>
    </submittedName>
</protein>
<dbReference type="GO" id="GO:0015386">
    <property type="term" value="F:potassium:proton antiporter activity"/>
    <property type="evidence" value="ECO:0007669"/>
    <property type="project" value="TreeGrafter"/>
</dbReference>
<evidence type="ECO:0000256" key="9">
    <source>
        <dbReference type="SAM" id="MobiDB-lite"/>
    </source>
</evidence>
<dbReference type="InterPro" id="IPR006153">
    <property type="entry name" value="Cation/H_exchanger_TM"/>
</dbReference>
<evidence type="ECO:0000256" key="2">
    <source>
        <dbReference type="ARBA" id="ARBA00022448"/>
    </source>
</evidence>
<sequence length="338" mass="37840">MSYTSYLIAEALSLSGIVSVLFCGIFQAHYTFNNLSDDSKKNTKQIFEMLNFISENFVFLYIGVSVFTRNFSATQLNPWFIVGAFLAMIISRAVNIYPLSFILNLGRKHKIPASVQHMMMFSGLRGAIAFALAIRKATEGTPRSDLSYYYHHTGYANSDWLWSSHSINVTVAQDQLQFRPGIGTVLLVHVDATGNAEQPLPPADSKAERARMVKIWNQLDNAIFKPILTHYRVTLSENFPDNKCCGLLSRVLTTDEQLERASGHGNREDDDSDTDIIVDADELTLNHPQSPTHLAYKRTIKITSYKLNVYSVQEEDEDPGDLGLPSDPNSAAPMLAFM</sequence>
<dbReference type="GO" id="GO:0051453">
    <property type="term" value="P:regulation of intracellular pH"/>
    <property type="evidence" value="ECO:0007669"/>
    <property type="project" value="TreeGrafter"/>
</dbReference>
<dbReference type="InterPro" id="IPR018422">
    <property type="entry name" value="Cation/H_exchanger_CPA1"/>
</dbReference>
<dbReference type="AlphaFoldDB" id="A0A7J7JBL5"/>
<evidence type="ECO:0000256" key="4">
    <source>
        <dbReference type="ARBA" id="ARBA00022989"/>
    </source>
</evidence>
<keyword evidence="13" id="KW-1185">Reference proteome</keyword>
<keyword evidence="2" id="KW-0813">Transport</keyword>
<evidence type="ECO:0000256" key="3">
    <source>
        <dbReference type="ARBA" id="ARBA00022692"/>
    </source>
</evidence>
<accession>A0A7J7JBL5</accession>
<keyword evidence="5" id="KW-0915">Sodium</keyword>
<keyword evidence="6" id="KW-0406">Ion transport</keyword>
<evidence type="ECO:0000256" key="1">
    <source>
        <dbReference type="ARBA" id="ARBA00004141"/>
    </source>
</evidence>
<evidence type="ECO:0000256" key="8">
    <source>
        <dbReference type="ARBA" id="ARBA00023201"/>
    </source>
</evidence>
<organism evidence="12 13">
    <name type="scientific">Bugula neritina</name>
    <name type="common">Brown bryozoan</name>
    <name type="synonym">Sertularia neritina</name>
    <dbReference type="NCBI Taxonomy" id="10212"/>
    <lineage>
        <taxon>Eukaryota</taxon>
        <taxon>Metazoa</taxon>
        <taxon>Spiralia</taxon>
        <taxon>Lophotrochozoa</taxon>
        <taxon>Bryozoa</taxon>
        <taxon>Gymnolaemata</taxon>
        <taxon>Cheilostomatida</taxon>
        <taxon>Flustrina</taxon>
        <taxon>Buguloidea</taxon>
        <taxon>Bugulidae</taxon>
        <taxon>Bugula</taxon>
    </lineage>
</organism>
<keyword evidence="8" id="KW-0739">Sodium transport</keyword>
<dbReference type="GO" id="GO:0098719">
    <property type="term" value="P:sodium ion import across plasma membrane"/>
    <property type="evidence" value="ECO:0007669"/>
    <property type="project" value="TreeGrafter"/>
</dbReference>
<dbReference type="GO" id="GO:0005886">
    <property type="term" value="C:plasma membrane"/>
    <property type="evidence" value="ECO:0007669"/>
    <property type="project" value="TreeGrafter"/>
</dbReference>
<feature type="transmembrane region" description="Helical" evidence="10">
    <location>
        <begin position="79"/>
        <end position="103"/>
    </location>
</feature>
<dbReference type="GO" id="GO:0055037">
    <property type="term" value="C:recycling endosome"/>
    <property type="evidence" value="ECO:0007669"/>
    <property type="project" value="TreeGrafter"/>
</dbReference>
<dbReference type="GO" id="GO:0015385">
    <property type="term" value="F:sodium:proton antiporter activity"/>
    <property type="evidence" value="ECO:0007669"/>
    <property type="project" value="InterPro"/>
</dbReference>
<dbReference type="OrthoDB" id="196264at2759"/>
<dbReference type="Pfam" id="PF00999">
    <property type="entry name" value="Na_H_Exchanger"/>
    <property type="match status" value="1"/>
</dbReference>
<dbReference type="EMBL" id="VXIV02002809">
    <property type="protein sequence ID" value="KAF6022758.1"/>
    <property type="molecule type" value="Genomic_DNA"/>
</dbReference>
<feature type="transmembrane region" description="Helical" evidence="10">
    <location>
        <begin position="6"/>
        <end position="28"/>
    </location>
</feature>
<keyword evidence="4 10" id="KW-1133">Transmembrane helix</keyword>
<evidence type="ECO:0000256" key="10">
    <source>
        <dbReference type="SAM" id="Phobius"/>
    </source>
</evidence>